<dbReference type="PANTHER" id="PTHR11127:SF2">
    <property type="entry name" value="LARGE RIBOSOMAL SUBUNIT PROTEIN EL14"/>
    <property type="match status" value="1"/>
</dbReference>
<name>A0A2V3J496_9FLOR</name>
<dbReference type="GO" id="GO:0003723">
    <property type="term" value="F:RNA binding"/>
    <property type="evidence" value="ECO:0007669"/>
    <property type="project" value="InterPro"/>
</dbReference>
<dbReference type="InterPro" id="IPR008991">
    <property type="entry name" value="Translation_prot_SH3-like_sf"/>
</dbReference>
<gene>
    <name evidence="5" type="ORF">BWQ96_01027</name>
</gene>
<dbReference type="InterPro" id="IPR014722">
    <property type="entry name" value="Rib_uL2_dom2"/>
</dbReference>
<dbReference type="GO" id="GO:0042273">
    <property type="term" value="P:ribosomal large subunit biogenesis"/>
    <property type="evidence" value="ECO:0007669"/>
    <property type="project" value="TreeGrafter"/>
</dbReference>
<accession>A0A2V3J496</accession>
<dbReference type="OrthoDB" id="1875589at2759"/>
<dbReference type="STRING" id="448386.A0A2V3J496"/>
<organism evidence="5 6">
    <name type="scientific">Gracilariopsis chorda</name>
    <dbReference type="NCBI Taxonomy" id="448386"/>
    <lineage>
        <taxon>Eukaryota</taxon>
        <taxon>Rhodophyta</taxon>
        <taxon>Florideophyceae</taxon>
        <taxon>Rhodymeniophycidae</taxon>
        <taxon>Gracilariales</taxon>
        <taxon>Gracilariaceae</taxon>
        <taxon>Gracilariopsis</taxon>
    </lineage>
</organism>
<evidence type="ECO:0000256" key="3">
    <source>
        <dbReference type="ARBA" id="ARBA00023274"/>
    </source>
</evidence>
<evidence type="ECO:0000256" key="2">
    <source>
        <dbReference type="ARBA" id="ARBA00022980"/>
    </source>
</evidence>
<keyword evidence="6" id="KW-1185">Reference proteome</keyword>
<evidence type="ECO:0000256" key="1">
    <source>
        <dbReference type="ARBA" id="ARBA00006592"/>
    </source>
</evidence>
<dbReference type="InterPro" id="IPR002784">
    <property type="entry name" value="Ribosomal_eL14_dom"/>
</dbReference>
<dbReference type="EMBL" id="NBIV01000007">
    <property type="protein sequence ID" value="PXF49238.1"/>
    <property type="molecule type" value="Genomic_DNA"/>
</dbReference>
<dbReference type="GO" id="GO:0003735">
    <property type="term" value="F:structural constituent of ribosome"/>
    <property type="evidence" value="ECO:0007669"/>
    <property type="project" value="InterPro"/>
</dbReference>
<protein>
    <submittedName>
        <fullName evidence="5">60S ribosomal protein L14</fullName>
    </submittedName>
</protein>
<dbReference type="GO" id="GO:0022625">
    <property type="term" value="C:cytosolic large ribosomal subunit"/>
    <property type="evidence" value="ECO:0007669"/>
    <property type="project" value="TreeGrafter"/>
</dbReference>
<dbReference type="AlphaFoldDB" id="A0A2V3J496"/>
<evidence type="ECO:0000313" key="5">
    <source>
        <dbReference type="EMBL" id="PXF49238.1"/>
    </source>
</evidence>
<evidence type="ECO:0000259" key="4">
    <source>
        <dbReference type="Pfam" id="PF01929"/>
    </source>
</evidence>
<sequence length="136" mass="15127">MTFTRFVEAGRIALINYGEHLNKLVVIVDIVDQSRLLVEGVTTKVRRQVINVKRVSLTSLKLDGIKRGAPTDEVAAAYKEADIDAKFAASGWGKKLDRKKKRAALDDFGRFKVMVARMKKSKAINAELQKLQPATA</sequence>
<proteinExistence type="inferred from homology"/>
<dbReference type="GO" id="GO:0006412">
    <property type="term" value="P:translation"/>
    <property type="evidence" value="ECO:0007669"/>
    <property type="project" value="InterPro"/>
</dbReference>
<dbReference type="Pfam" id="PF01929">
    <property type="entry name" value="Ribosomal_L14e"/>
    <property type="match status" value="1"/>
</dbReference>
<comment type="caution">
    <text evidence="5">The sequence shown here is derived from an EMBL/GenBank/DDBJ whole genome shotgun (WGS) entry which is preliminary data.</text>
</comment>
<evidence type="ECO:0000313" key="6">
    <source>
        <dbReference type="Proteomes" id="UP000247409"/>
    </source>
</evidence>
<dbReference type="Gene3D" id="2.30.30.30">
    <property type="match status" value="1"/>
</dbReference>
<dbReference type="Gene3D" id="6.10.250.2270">
    <property type="match status" value="1"/>
</dbReference>
<keyword evidence="3" id="KW-0687">Ribonucleoprotein</keyword>
<keyword evidence="2 5" id="KW-0689">Ribosomal protein</keyword>
<dbReference type="InterPro" id="IPR039660">
    <property type="entry name" value="Ribosomal_eL14"/>
</dbReference>
<feature type="domain" description="Large ribosomal subunit protein eL14" evidence="4">
    <location>
        <begin position="47"/>
        <end position="120"/>
    </location>
</feature>
<comment type="similarity">
    <text evidence="1">Belongs to the eukaryotic ribosomal protein eL14 family.</text>
</comment>
<dbReference type="PANTHER" id="PTHR11127">
    <property type="entry name" value="60S RIBOSOMAL PROTEIN L14"/>
    <property type="match status" value="1"/>
</dbReference>
<dbReference type="SUPFAM" id="SSF50104">
    <property type="entry name" value="Translation proteins SH3-like domain"/>
    <property type="match status" value="1"/>
</dbReference>
<reference evidence="5 6" key="1">
    <citation type="journal article" date="2018" name="Mol. Biol. Evol.">
        <title>Analysis of the draft genome of the red seaweed Gracilariopsis chorda provides insights into genome size evolution in Rhodophyta.</title>
        <authorList>
            <person name="Lee J."/>
            <person name="Yang E.C."/>
            <person name="Graf L."/>
            <person name="Yang J.H."/>
            <person name="Qiu H."/>
            <person name="Zel Zion U."/>
            <person name="Chan C.X."/>
            <person name="Stephens T.G."/>
            <person name="Weber A.P.M."/>
            <person name="Boo G.H."/>
            <person name="Boo S.M."/>
            <person name="Kim K.M."/>
            <person name="Shin Y."/>
            <person name="Jung M."/>
            <person name="Lee S.J."/>
            <person name="Yim H.S."/>
            <person name="Lee J.H."/>
            <person name="Bhattacharya D."/>
            <person name="Yoon H.S."/>
        </authorList>
    </citation>
    <scope>NUCLEOTIDE SEQUENCE [LARGE SCALE GENOMIC DNA]</scope>
    <source>
        <strain evidence="5 6">SKKU-2015</strain>
        <tissue evidence="5">Whole body</tissue>
    </source>
</reference>
<dbReference type="CDD" id="cd23702">
    <property type="entry name" value="eL14"/>
    <property type="match status" value="1"/>
</dbReference>
<dbReference type="Proteomes" id="UP000247409">
    <property type="component" value="Unassembled WGS sequence"/>
</dbReference>